<dbReference type="SUPFAM" id="SSF116960">
    <property type="entry name" value="YfbU-like"/>
    <property type="match status" value="1"/>
</dbReference>
<sequence length="193" mass="21695">MAATMSAGVCATLAAHLYDSHLLSIMTPETRQLLVNQYRILALLDRENAKSHEINADILEDGHVSLYNTVLSGLSNSSSAEEGEEVHQILTMFRVIDNSLARLGPEEQQHLGSQHLKFEGFDANERGGHYSFAHFIMDRMGLYQEHNPLDLNSHSGLSLPGYRAMLRTYKSFPNRSDLTAEQLQQLVDARINW</sequence>
<evidence type="ECO:0000313" key="2">
    <source>
        <dbReference type="Proteomes" id="UP001501243"/>
    </source>
</evidence>
<dbReference type="EMBL" id="BAABGQ010000006">
    <property type="protein sequence ID" value="GAA4501452.1"/>
    <property type="molecule type" value="Genomic_DNA"/>
</dbReference>
<dbReference type="Pfam" id="PF03887">
    <property type="entry name" value="YfbU"/>
    <property type="match status" value="1"/>
</dbReference>
<organism evidence="1 2">
    <name type="scientific">Hymenobacter ginsengisoli</name>
    <dbReference type="NCBI Taxonomy" id="1051626"/>
    <lineage>
        <taxon>Bacteria</taxon>
        <taxon>Pseudomonadati</taxon>
        <taxon>Bacteroidota</taxon>
        <taxon>Cytophagia</taxon>
        <taxon>Cytophagales</taxon>
        <taxon>Hymenobacteraceae</taxon>
        <taxon>Hymenobacter</taxon>
    </lineage>
</organism>
<name>A0ABP8QF22_9BACT</name>
<comment type="caution">
    <text evidence="1">The sequence shown here is derived from an EMBL/GenBank/DDBJ whole genome shotgun (WGS) entry which is preliminary data.</text>
</comment>
<reference evidence="2" key="1">
    <citation type="journal article" date="2019" name="Int. J. Syst. Evol. Microbiol.">
        <title>The Global Catalogue of Microorganisms (GCM) 10K type strain sequencing project: providing services to taxonomists for standard genome sequencing and annotation.</title>
        <authorList>
            <consortium name="The Broad Institute Genomics Platform"/>
            <consortium name="The Broad Institute Genome Sequencing Center for Infectious Disease"/>
            <person name="Wu L."/>
            <person name="Ma J."/>
        </authorList>
    </citation>
    <scope>NUCLEOTIDE SEQUENCE [LARGE SCALE GENOMIC DNA]</scope>
    <source>
        <strain evidence="2">JCM 17841</strain>
    </source>
</reference>
<accession>A0ABP8QF22</accession>
<dbReference type="Gene3D" id="1.10.3190.10">
    <property type="entry name" value="yfbu gene product, domain 2"/>
    <property type="match status" value="1"/>
</dbReference>
<dbReference type="InterPro" id="IPR005587">
    <property type="entry name" value="UPF0304_YfbU"/>
</dbReference>
<dbReference type="Proteomes" id="UP001501243">
    <property type="component" value="Unassembled WGS sequence"/>
</dbReference>
<evidence type="ECO:0008006" key="3">
    <source>
        <dbReference type="Google" id="ProtNLM"/>
    </source>
</evidence>
<protein>
    <recommendedName>
        <fullName evidence="3">YfbU family protein</fullName>
    </recommendedName>
</protein>
<proteinExistence type="predicted"/>
<dbReference type="InterPro" id="IPR023146">
    <property type="entry name" value="YfbU_alpha-helical_sf"/>
</dbReference>
<gene>
    <name evidence="1" type="ORF">GCM10023172_23330</name>
</gene>
<evidence type="ECO:0000313" key="1">
    <source>
        <dbReference type="EMBL" id="GAA4501452.1"/>
    </source>
</evidence>
<keyword evidence="2" id="KW-1185">Reference proteome</keyword>
<dbReference type="Gene3D" id="1.10.287.680">
    <property type="entry name" value="Helix hairpin bin"/>
    <property type="match status" value="1"/>
</dbReference>
<dbReference type="InterPro" id="IPR023145">
    <property type="entry name" value="YfbU_helix-hairpin_sf"/>
</dbReference>